<evidence type="ECO:0000313" key="2">
    <source>
        <dbReference type="Proteomes" id="UP001145114"/>
    </source>
</evidence>
<comment type="caution">
    <text evidence="1">The sequence shown here is derived from an EMBL/GenBank/DDBJ whole genome shotgun (WGS) entry which is preliminary data.</text>
</comment>
<dbReference type="Proteomes" id="UP001145114">
    <property type="component" value="Unassembled WGS sequence"/>
</dbReference>
<accession>A0ACC1HPG8</accession>
<dbReference type="EMBL" id="JAMZIH010002890">
    <property type="protein sequence ID" value="KAJ1677157.1"/>
    <property type="molecule type" value="Genomic_DNA"/>
</dbReference>
<keyword evidence="2" id="KW-1185">Reference proteome</keyword>
<sequence length="260" mass="29567">QEDTFGADDEDWSIYRDISKEEDEEEEEEDRLMLMQYNELLEKYAPDYLAGLDRQACERIQSTLMYRFTEGTQPAILEHPAAPLTKEQVWQREVDIMARRYQLHLNVERIRVPEVLFQPSILGIDQTGVVESICQMIKNIGCCPQDLVKNVFVTGGGFSTIPGLKERLACDLRQALPLQTDVGIRIAKDPFLDAWRGAAKWAAQPAFGDQCVTRDMYLECGSDYLKEHSLGNLFYRPTAPQVVDGVSTLQQKGTKAKRSV</sequence>
<evidence type="ECO:0000313" key="1">
    <source>
        <dbReference type="EMBL" id="KAJ1677157.1"/>
    </source>
</evidence>
<organism evidence="1 2">
    <name type="scientific">Spiromyces aspiralis</name>
    <dbReference type="NCBI Taxonomy" id="68401"/>
    <lineage>
        <taxon>Eukaryota</taxon>
        <taxon>Fungi</taxon>
        <taxon>Fungi incertae sedis</taxon>
        <taxon>Zoopagomycota</taxon>
        <taxon>Kickxellomycotina</taxon>
        <taxon>Kickxellomycetes</taxon>
        <taxon>Kickxellales</taxon>
        <taxon>Kickxellaceae</taxon>
        <taxon>Spiromyces</taxon>
    </lineage>
</organism>
<gene>
    <name evidence="1" type="primary">ARP5_2</name>
    <name evidence="1" type="ORF">EV182_006755</name>
</gene>
<reference evidence="1" key="1">
    <citation type="submission" date="2022-06" db="EMBL/GenBank/DDBJ databases">
        <title>Phylogenomic reconstructions and comparative analyses of Kickxellomycotina fungi.</title>
        <authorList>
            <person name="Reynolds N.K."/>
            <person name="Stajich J.E."/>
            <person name="Barry K."/>
            <person name="Grigoriev I.V."/>
            <person name="Crous P."/>
            <person name="Smith M.E."/>
        </authorList>
    </citation>
    <scope>NUCLEOTIDE SEQUENCE</scope>
    <source>
        <strain evidence="1">RSA 2271</strain>
    </source>
</reference>
<proteinExistence type="predicted"/>
<feature type="non-terminal residue" evidence="1">
    <location>
        <position position="1"/>
    </location>
</feature>
<name>A0ACC1HPG8_9FUNG</name>
<protein>
    <submittedName>
        <fullName evidence="1">Nuclear actin-protein involved in chromatin remodeling</fullName>
    </submittedName>
</protein>